<name>A0A226C135_9FIRM</name>
<dbReference type="InterPro" id="IPR029787">
    <property type="entry name" value="Nucleotide_cyclase"/>
</dbReference>
<feature type="transmembrane region" description="Helical" evidence="1">
    <location>
        <begin position="167"/>
        <end position="186"/>
    </location>
</feature>
<feature type="transmembrane region" description="Helical" evidence="1">
    <location>
        <begin position="125"/>
        <end position="147"/>
    </location>
</feature>
<dbReference type="PANTHER" id="PTHR45138:SF9">
    <property type="entry name" value="DIGUANYLATE CYCLASE DGCM-RELATED"/>
    <property type="match status" value="1"/>
</dbReference>
<feature type="transmembrane region" description="Helical" evidence="1">
    <location>
        <begin position="28"/>
        <end position="43"/>
    </location>
</feature>
<dbReference type="InterPro" id="IPR043128">
    <property type="entry name" value="Rev_trsase/Diguanyl_cyclase"/>
</dbReference>
<keyword evidence="4" id="KW-1185">Reference proteome</keyword>
<dbReference type="InterPro" id="IPR003018">
    <property type="entry name" value="GAF"/>
</dbReference>
<reference evidence="3 4" key="1">
    <citation type="submission" date="2017-06" db="EMBL/GenBank/DDBJ databases">
        <title>Draft Genome Sequence of Natranaerobius trueperi halophilic, alkalithermophilic bacteria from soda lakes.</title>
        <authorList>
            <person name="Zhao B."/>
        </authorList>
    </citation>
    <scope>NUCLEOTIDE SEQUENCE [LARGE SCALE GENOMIC DNA]</scope>
    <source>
        <strain evidence="3 4">DSM 18760</strain>
    </source>
</reference>
<dbReference type="PANTHER" id="PTHR45138">
    <property type="entry name" value="REGULATORY COMPONENTS OF SENSORY TRANSDUCTION SYSTEM"/>
    <property type="match status" value="1"/>
</dbReference>
<dbReference type="GO" id="GO:0005886">
    <property type="term" value="C:plasma membrane"/>
    <property type="evidence" value="ECO:0007669"/>
    <property type="project" value="TreeGrafter"/>
</dbReference>
<dbReference type="GO" id="GO:0052621">
    <property type="term" value="F:diguanylate cyclase activity"/>
    <property type="evidence" value="ECO:0007669"/>
    <property type="project" value="TreeGrafter"/>
</dbReference>
<dbReference type="Pfam" id="PF00990">
    <property type="entry name" value="GGDEF"/>
    <property type="match status" value="1"/>
</dbReference>
<dbReference type="PROSITE" id="PS50887">
    <property type="entry name" value="GGDEF"/>
    <property type="match status" value="1"/>
</dbReference>
<protein>
    <recommendedName>
        <fullName evidence="2">GGDEF domain-containing protein</fullName>
    </recommendedName>
</protein>
<dbReference type="InterPro" id="IPR050469">
    <property type="entry name" value="Diguanylate_Cyclase"/>
</dbReference>
<dbReference type="InterPro" id="IPR029016">
    <property type="entry name" value="GAF-like_dom_sf"/>
</dbReference>
<feature type="domain" description="GGDEF" evidence="2">
    <location>
        <begin position="413"/>
        <end position="549"/>
    </location>
</feature>
<keyword evidence="1" id="KW-0812">Transmembrane</keyword>
<comment type="caution">
    <text evidence="3">The sequence shown here is derived from an EMBL/GenBank/DDBJ whole genome shotgun (WGS) entry which is preliminary data.</text>
</comment>
<gene>
    <name evidence="3" type="ORF">CDO51_00425</name>
</gene>
<dbReference type="Proteomes" id="UP000214588">
    <property type="component" value="Unassembled WGS sequence"/>
</dbReference>
<organism evidence="3 4">
    <name type="scientific">Natranaerobius trueperi</name>
    <dbReference type="NCBI Taxonomy" id="759412"/>
    <lineage>
        <taxon>Bacteria</taxon>
        <taxon>Bacillati</taxon>
        <taxon>Bacillota</taxon>
        <taxon>Clostridia</taxon>
        <taxon>Natranaerobiales</taxon>
        <taxon>Natranaerobiaceae</taxon>
        <taxon>Natranaerobius</taxon>
    </lineage>
</organism>
<feature type="transmembrane region" description="Helical" evidence="1">
    <location>
        <begin position="92"/>
        <end position="113"/>
    </location>
</feature>
<dbReference type="GO" id="GO:0043709">
    <property type="term" value="P:cell adhesion involved in single-species biofilm formation"/>
    <property type="evidence" value="ECO:0007669"/>
    <property type="project" value="TreeGrafter"/>
</dbReference>
<dbReference type="SUPFAM" id="SSF55781">
    <property type="entry name" value="GAF domain-like"/>
    <property type="match status" value="1"/>
</dbReference>
<dbReference type="AlphaFoldDB" id="A0A226C135"/>
<dbReference type="SUPFAM" id="SSF55073">
    <property type="entry name" value="Nucleotide cyclase"/>
    <property type="match status" value="1"/>
</dbReference>
<feature type="transmembrane region" description="Helical" evidence="1">
    <location>
        <begin position="55"/>
        <end position="80"/>
    </location>
</feature>
<keyword evidence="1" id="KW-1133">Transmembrane helix</keyword>
<feature type="transmembrane region" description="Helical" evidence="1">
    <location>
        <begin position="191"/>
        <end position="211"/>
    </location>
</feature>
<dbReference type="EMBL" id="NIQC01000001">
    <property type="protein sequence ID" value="OWZ84905.1"/>
    <property type="molecule type" value="Genomic_DNA"/>
</dbReference>
<dbReference type="Pfam" id="PF01590">
    <property type="entry name" value="GAF"/>
    <property type="match status" value="1"/>
</dbReference>
<dbReference type="InterPro" id="IPR000160">
    <property type="entry name" value="GGDEF_dom"/>
</dbReference>
<dbReference type="SMART" id="SM00267">
    <property type="entry name" value="GGDEF"/>
    <property type="match status" value="1"/>
</dbReference>
<dbReference type="GO" id="GO:1902201">
    <property type="term" value="P:negative regulation of bacterial-type flagellum-dependent cell motility"/>
    <property type="evidence" value="ECO:0007669"/>
    <property type="project" value="TreeGrafter"/>
</dbReference>
<dbReference type="Gene3D" id="3.30.450.40">
    <property type="match status" value="1"/>
</dbReference>
<dbReference type="Gene3D" id="3.30.70.270">
    <property type="match status" value="1"/>
</dbReference>
<dbReference type="FunFam" id="3.30.70.270:FF:000001">
    <property type="entry name" value="Diguanylate cyclase domain protein"/>
    <property type="match status" value="1"/>
</dbReference>
<dbReference type="CDD" id="cd01949">
    <property type="entry name" value="GGDEF"/>
    <property type="match status" value="1"/>
</dbReference>
<evidence type="ECO:0000313" key="4">
    <source>
        <dbReference type="Proteomes" id="UP000214588"/>
    </source>
</evidence>
<evidence type="ECO:0000259" key="2">
    <source>
        <dbReference type="PROSITE" id="PS50887"/>
    </source>
</evidence>
<proteinExistence type="predicted"/>
<dbReference type="SMART" id="SM00065">
    <property type="entry name" value="GAF"/>
    <property type="match status" value="1"/>
</dbReference>
<keyword evidence="1" id="KW-0472">Membrane</keyword>
<sequence>MFSTCVFFFLLSVTILHADSSLFLTTEFIVFLLLAVLIEHIYIPNKKVTLSLNFALVFAALMIIGFYPAMWISILSITFYKLIFANFEITRAIFNGAMFGTMAYIAGSTYIAFGGSTGSLVLLELVPVIAYILVSILVNHIIATWYICGVIKKADYTLTDVLYNFGWDLLTYVVSLPIGLLMVFLYSHIDILGIIIMVITLAVNSYIFRLYKKLELFHKELHSLQKTSINLIESMELDDVLKSITESCETLFETKRCAIWMYQNERLELTLIDGSSPEKNHFLNEGEGIVGKAVQSKSPILVENIFSQEWQEDSLIEGVYQEQPSAIAVPLTFYNQVIGAISLSRDGISDTLEREELSQLIDIFSAQAASALSNALHHQQIENQAITDEKTNLYNYRSFYSQLDDKMKKHPEQPLTILMIDIDDFKQYNDRFGHPAGDKVLAQVANLLKENIRENDIAARYGGEEFTIILCGTRGVEAEKVAERIRSAIANYPFPGDQKTPRVKLTVSIGVGEYPKDGDNAIDIIRKADQALYLGSKERGKNRFSKFIKTTSYDNIVDFPKGVDNNDSGRGCD</sequence>
<accession>A0A226C135</accession>
<dbReference type="NCBIfam" id="TIGR00254">
    <property type="entry name" value="GGDEF"/>
    <property type="match status" value="1"/>
</dbReference>
<evidence type="ECO:0000313" key="3">
    <source>
        <dbReference type="EMBL" id="OWZ84905.1"/>
    </source>
</evidence>
<evidence type="ECO:0000256" key="1">
    <source>
        <dbReference type="SAM" id="Phobius"/>
    </source>
</evidence>